<feature type="transmembrane region" description="Helical" evidence="1">
    <location>
        <begin position="26"/>
        <end position="43"/>
    </location>
</feature>
<keyword evidence="1" id="KW-0472">Membrane</keyword>
<feature type="transmembrane region" description="Helical" evidence="1">
    <location>
        <begin position="50"/>
        <end position="67"/>
    </location>
</feature>
<feature type="transmembrane region" description="Helical" evidence="1">
    <location>
        <begin position="73"/>
        <end position="89"/>
    </location>
</feature>
<feature type="transmembrane region" description="Helical" evidence="1">
    <location>
        <begin position="141"/>
        <end position="163"/>
    </location>
</feature>
<feature type="transmembrane region" description="Helical" evidence="1">
    <location>
        <begin position="263"/>
        <end position="283"/>
    </location>
</feature>
<dbReference type="EMBL" id="BAAAFG010000015">
    <property type="protein sequence ID" value="GAA0872778.1"/>
    <property type="molecule type" value="Genomic_DNA"/>
</dbReference>
<dbReference type="Proteomes" id="UP001500507">
    <property type="component" value="Unassembled WGS sequence"/>
</dbReference>
<keyword evidence="1" id="KW-0812">Transmembrane</keyword>
<keyword evidence="1" id="KW-1133">Transmembrane helix</keyword>
<keyword evidence="3" id="KW-1185">Reference proteome</keyword>
<accession>A0ABP3XWL3</accession>
<feature type="transmembrane region" description="Helical" evidence="1">
    <location>
        <begin position="101"/>
        <end position="129"/>
    </location>
</feature>
<reference evidence="3" key="1">
    <citation type="journal article" date="2019" name="Int. J. Syst. Evol. Microbiol.">
        <title>The Global Catalogue of Microorganisms (GCM) 10K type strain sequencing project: providing services to taxonomists for standard genome sequencing and annotation.</title>
        <authorList>
            <consortium name="The Broad Institute Genomics Platform"/>
            <consortium name="The Broad Institute Genome Sequencing Center for Infectious Disease"/>
            <person name="Wu L."/>
            <person name="Ma J."/>
        </authorList>
    </citation>
    <scope>NUCLEOTIDE SEQUENCE [LARGE SCALE GENOMIC DNA]</scope>
    <source>
        <strain evidence="3">JCM 16082</strain>
    </source>
</reference>
<evidence type="ECO:0000313" key="3">
    <source>
        <dbReference type="Proteomes" id="UP001500507"/>
    </source>
</evidence>
<sequence>MLLSYILIVIFAPIFPIELDIGRQVIVLLCLLSTVFVVHQMAVKNHLTRVNMLALLFFTGFVSTLGLSFDDVSLLFANVLCVVGVFRLVETNDTPKVKGKFFDAALTFVVASLFFSWCSLFLILVFVVIAINGRRDKKNFFIPFVAIGAVVILLISIENLFAIRLLSVNYSSSGDFSIYNSARIIIPLSFLLTLLIWCLFTYLSVLKRASANIKGGHITILAYLFFAIALVLLSPVKKGSELLFLAAPFSIITANYFQQEGDALFKEILLWIIILLPFSLFLYS</sequence>
<protein>
    <submittedName>
        <fullName evidence="2">DUF6427 family protein</fullName>
    </submittedName>
</protein>
<proteinExistence type="predicted"/>
<dbReference type="Pfam" id="PF19992">
    <property type="entry name" value="DUF6427"/>
    <property type="match status" value="1"/>
</dbReference>
<name>A0ABP3XWL3_9FLAO</name>
<feature type="transmembrane region" description="Helical" evidence="1">
    <location>
        <begin position="215"/>
        <end position="233"/>
    </location>
</feature>
<organism evidence="2 3">
    <name type="scientific">Gangjinia marincola</name>
    <dbReference type="NCBI Taxonomy" id="578463"/>
    <lineage>
        <taxon>Bacteria</taxon>
        <taxon>Pseudomonadati</taxon>
        <taxon>Bacteroidota</taxon>
        <taxon>Flavobacteriia</taxon>
        <taxon>Flavobacteriales</taxon>
        <taxon>Flavobacteriaceae</taxon>
        <taxon>Gangjinia</taxon>
    </lineage>
</organism>
<evidence type="ECO:0000313" key="2">
    <source>
        <dbReference type="EMBL" id="GAA0872778.1"/>
    </source>
</evidence>
<feature type="transmembrane region" description="Helical" evidence="1">
    <location>
        <begin position="184"/>
        <end position="203"/>
    </location>
</feature>
<dbReference type="InterPro" id="IPR045625">
    <property type="entry name" value="DUF6427"/>
</dbReference>
<gene>
    <name evidence="2" type="ORF">GCM10009117_19250</name>
</gene>
<evidence type="ECO:0000256" key="1">
    <source>
        <dbReference type="SAM" id="Phobius"/>
    </source>
</evidence>
<comment type="caution">
    <text evidence="2">The sequence shown here is derived from an EMBL/GenBank/DDBJ whole genome shotgun (WGS) entry which is preliminary data.</text>
</comment>